<sequence length="833" mass="93851">MSAAGQPTPLRFPAAPTWETSGWKAWLADRIDPDWRPGEWDARHWLFTGDLDSPRTSSSTCRTRRCDQVVISGNVFCTLCAEHLRADSQDPDTFAMTFTPARERSARGMVTAQCSIIRGDVRCIRPRHCNDMCATHYNAWKYHAAKGTEQAWLRDRAQPFTETIPCLVPTCPSPAYNSRGLCNYHARQWSQDNRTKRTDVHQWAPQQPPYLDTHQFSLLALNDLLRHETLYALQQTDQWTRTLEPHRIRSLVRDLTSATTLLTEDTGPARLTSPHAGAVRTLKRLRTAVHGAFEEFSGRPFADPDVLDLRAIGLRTTNGSRPRRMPGTTDLRTIRQPWLRELMRHWATSSSPRTDTFSNTMRAVVIASRTLAQRPGEGLDPAALHFTDASAVVDAFRTALRRDGTAYRSSQRRTLAGCFFQLIDYGRRSGHLDTLARAFTRDPVEHRIRLEETDEDNIGKAIPESVIRQLDAHLHTLGLGDVQGRRDVPTADLQLLYQTIYILLRDTGRRPLEIASLPRDCLETDRGQTSLIWNNHKRRRHRRHLPITESTAQAIRTWQARRSHLQLPADGDAYLFPALSAYSSAPHLGANYISETLRLWVNSLPALRTEGVDTDGTALPFDRTLIYPYAFRHSYAQRHADAGTPVDVLRELMDHHSIAMTQRYYQVSLKRKRAAVTSLSTQVVDRLGHSAPSSPSSYELRSVAVPYGGCTEPSNVKAGGDACPLRFQCAGCGYYRPDPSYLPAIEQHINELRADRETARAMGAADFIITTLTAQITAYEQVVHRMKNRLAALPAGEREEIEHASTILRKARAASGHTLLPLTVVDRTQEPPS</sequence>
<evidence type="ECO:0000313" key="4">
    <source>
        <dbReference type="Proteomes" id="UP000037982"/>
    </source>
</evidence>
<name>A0A0N1JW11_9ACTN</name>
<dbReference type="GO" id="GO:0003677">
    <property type="term" value="F:DNA binding"/>
    <property type="evidence" value="ECO:0007669"/>
    <property type="project" value="InterPro"/>
</dbReference>
<proteinExistence type="predicted"/>
<dbReference type="EMBL" id="LGKG01000187">
    <property type="protein sequence ID" value="KPC59217.1"/>
    <property type="molecule type" value="Genomic_DNA"/>
</dbReference>
<dbReference type="GO" id="GO:0015074">
    <property type="term" value="P:DNA integration"/>
    <property type="evidence" value="ECO:0007669"/>
    <property type="project" value="InterPro"/>
</dbReference>
<feature type="domain" description="Tyr recombinase" evidence="2">
    <location>
        <begin position="472"/>
        <end position="677"/>
    </location>
</feature>
<accession>A0A0N1JW11</accession>
<keyword evidence="4" id="KW-1185">Reference proteome</keyword>
<dbReference type="SUPFAM" id="SSF56349">
    <property type="entry name" value="DNA breaking-rejoining enzymes"/>
    <property type="match status" value="1"/>
</dbReference>
<dbReference type="AlphaFoldDB" id="A0A0N1JW11"/>
<evidence type="ECO:0000256" key="1">
    <source>
        <dbReference type="ARBA" id="ARBA00023172"/>
    </source>
</evidence>
<protein>
    <submittedName>
        <fullName evidence="3">Transposase</fullName>
    </submittedName>
</protein>
<dbReference type="CDD" id="cd00397">
    <property type="entry name" value="DNA_BRE_C"/>
    <property type="match status" value="1"/>
</dbReference>
<dbReference type="GO" id="GO:0006310">
    <property type="term" value="P:DNA recombination"/>
    <property type="evidence" value="ECO:0007669"/>
    <property type="project" value="UniProtKB-KW"/>
</dbReference>
<evidence type="ECO:0000259" key="2">
    <source>
        <dbReference type="PROSITE" id="PS51898"/>
    </source>
</evidence>
<reference evidence="4" key="1">
    <citation type="submission" date="2015-07" db="EMBL/GenBank/DDBJ databases">
        <authorList>
            <person name="Ju K.-S."/>
            <person name="Doroghazi J.R."/>
            <person name="Metcalf W.W."/>
        </authorList>
    </citation>
    <scope>NUCLEOTIDE SEQUENCE [LARGE SCALE GENOMIC DNA]</scope>
    <source>
        <strain evidence="4">NRRL ISP-5002</strain>
    </source>
</reference>
<dbReference type="PATRIC" id="fig|66876.3.peg.7895"/>
<dbReference type="Proteomes" id="UP000037982">
    <property type="component" value="Unassembled WGS sequence"/>
</dbReference>
<dbReference type="InterPro" id="IPR002104">
    <property type="entry name" value="Integrase_catalytic"/>
</dbReference>
<dbReference type="InterPro" id="IPR011010">
    <property type="entry name" value="DNA_brk_join_enz"/>
</dbReference>
<dbReference type="Gene3D" id="1.10.443.10">
    <property type="entry name" value="Intergrase catalytic core"/>
    <property type="match status" value="1"/>
</dbReference>
<organism evidence="3 4">
    <name type="scientific">Streptomyces chattanoogensis</name>
    <dbReference type="NCBI Taxonomy" id="66876"/>
    <lineage>
        <taxon>Bacteria</taxon>
        <taxon>Bacillati</taxon>
        <taxon>Actinomycetota</taxon>
        <taxon>Actinomycetes</taxon>
        <taxon>Kitasatosporales</taxon>
        <taxon>Streptomycetaceae</taxon>
        <taxon>Streptomyces</taxon>
    </lineage>
</organism>
<gene>
    <name evidence="3" type="ORF">ADL29_35855</name>
</gene>
<dbReference type="Pfam" id="PF00589">
    <property type="entry name" value="Phage_integrase"/>
    <property type="match status" value="1"/>
</dbReference>
<dbReference type="InterPro" id="IPR050090">
    <property type="entry name" value="Tyrosine_recombinase_XerCD"/>
</dbReference>
<dbReference type="RefSeq" id="WP_063788600.1">
    <property type="nucleotide sequence ID" value="NZ_LGKG01000187.1"/>
</dbReference>
<keyword evidence="1" id="KW-0233">DNA recombination</keyword>
<dbReference type="PANTHER" id="PTHR30349">
    <property type="entry name" value="PHAGE INTEGRASE-RELATED"/>
    <property type="match status" value="1"/>
</dbReference>
<evidence type="ECO:0000313" key="3">
    <source>
        <dbReference type="EMBL" id="KPC59217.1"/>
    </source>
</evidence>
<dbReference type="PROSITE" id="PS51898">
    <property type="entry name" value="TYR_RECOMBINASE"/>
    <property type="match status" value="1"/>
</dbReference>
<comment type="caution">
    <text evidence="3">The sequence shown here is derived from an EMBL/GenBank/DDBJ whole genome shotgun (WGS) entry which is preliminary data.</text>
</comment>
<dbReference type="InterPro" id="IPR013762">
    <property type="entry name" value="Integrase-like_cat_sf"/>
</dbReference>